<gene>
    <name evidence="1" type="ORF">LCGC14_2053090</name>
</gene>
<dbReference type="InterPro" id="IPR011050">
    <property type="entry name" value="Pectin_lyase_fold/virulence"/>
</dbReference>
<dbReference type="AlphaFoldDB" id="A0A0F9FAV2"/>
<dbReference type="Gene3D" id="3.40.190.10">
    <property type="entry name" value="Periplasmic binding protein-like II"/>
    <property type="match status" value="1"/>
</dbReference>
<accession>A0A0F9FAV2</accession>
<dbReference type="SUPFAM" id="SSF51126">
    <property type="entry name" value="Pectin lyase-like"/>
    <property type="match status" value="1"/>
</dbReference>
<dbReference type="InterPro" id="IPR012334">
    <property type="entry name" value="Pectin_lyas_fold"/>
</dbReference>
<name>A0A0F9FAV2_9ZZZZ</name>
<dbReference type="EMBL" id="LAZR01024300">
    <property type="protein sequence ID" value="KKL75616.1"/>
    <property type="molecule type" value="Genomic_DNA"/>
</dbReference>
<sequence length="419" mass="46100">MRHDRRRVVLWAALAALAPAGVACGPVGETASVPLGWRSISIADFGALADDGKDDTEAVVRAIRACRGRRGTVLVFPKGRYDFAAGRRVGRGIYQLAFEGVRGLIVDGRGSKLMFAGKTAPFQFVDCRDVTVRDLTIDWAEPLVSAGIIIRADKRSFDVALSREYTGEGSDRIESIIEFDPATRQPTPGGTDIYDCSPFTADFIKGWEKIGPTTLRVRLARDRLMTKGALAVIRHQVYRYNAFSVWSCRRFTLRDVTIRYCPGMGVSSRLTEDILLKRVRMAPPPGSPRILSVSADGTHFAECAGTIRIEDCLFQGIGDDATNIHGFFREVVRIVDGRTVEAKCQNTWIWPPRVGDVLELTDPIWSGRIGWAPTNASLQTMITAMRTIWGRSGRIVAPLLVASEARRSVCGRSGAALRK</sequence>
<evidence type="ECO:0008006" key="2">
    <source>
        <dbReference type="Google" id="ProtNLM"/>
    </source>
</evidence>
<dbReference type="PROSITE" id="PS51257">
    <property type="entry name" value="PROKAR_LIPOPROTEIN"/>
    <property type="match status" value="1"/>
</dbReference>
<dbReference type="Gene3D" id="2.160.20.10">
    <property type="entry name" value="Single-stranded right-handed beta-helix, Pectin lyase-like"/>
    <property type="match status" value="2"/>
</dbReference>
<reference evidence="1" key="1">
    <citation type="journal article" date="2015" name="Nature">
        <title>Complex archaea that bridge the gap between prokaryotes and eukaryotes.</title>
        <authorList>
            <person name="Spang A."/>
            <person name="Saw J.H."/>
            <person name="Jorgensen S.L."/>
            <person name="Zaremba-Niedzwiedzka K."/>
            <person name="Martijn J."/>
            <person name="Lind A.E."/>
            <person name="van Eijk R."/>
            <person name="Schleper C."/>
            <person name="Guy L."/>
            <person name="Ettema T.J."/>
        </authorList>
    </citation>
    <scope>NUCLEOTIDE SEQUENCE</scope>
</reference>
<proteinExistence type="predicted"/>
<feature type="non-terminal residue" evidence="1">
    <location>
        <position position="419"/>
    </location>
</feature>
<protein>
    <recommendedName>
        <fullName evidence="2">Pectate lyase superfamily protein domain-containing protein</fullName>
    </recommendedName>
</protein>
<comment type="caution">
    <text evidence="1">The sequence shown here is derived from an EMBL/GenBank/DDBJ whole genome shotgun (WGS) entry which is preliminary data.</text>
</comment>
<evidence type="ECO:0000313" key="1">
    <source>
        <dbReference type="EMBL" id="KKL75616.1"/>
    </source>
</evidence>
<organism evidence="1">
    <name type="scientific">marine sediment metagenome</name>
    <dbReference type="NCBI Taxonomy" id="412755"/>
    <lineage>
        <taxon>unclassified sequences</taxon>
        <taxon>metagenomes</taxon>
        <taxon>ecological metagenomes</taxon>
    </lineage>
</organism>